<sequence length="193" mass="20113">MNALLLVVVLAGVQSEGALTPPPMPPPVEVQPAPQYTPPPRSDAPMRGTSPKREQVRVDNGGRIGAGVSLLAVGYAASIVNTSVYWFTDGVRQWSFLALVGIPLGIIVSAIPVAGPLVALVSDLASQQWNQQNFAIRTIVNLASLAMQATGLVLLVTMPRAPKRDAFAVTGFGASPVEGGAVVGLGGRFDFPY</sequence>
<feature type="compositionally biased region" description="Pro residues" evidence="1">
    <location>
        <begin position="20"/>
        <end position="42"/>
    </location>
</feature>
<keyword evidence="2" id="KW-0472">Membrane</keyword>
<gene>
    <name evidence="3" type="ORF">DI536_08440</name>
</gene>
<feature type="transmembrane region" description="Helical" evidence="2">
    <location>
        <begin position="134"/>
        <end position="156"/>
    </location>
</feature>
<reference evidence="3 4" key="1">
    <citation type="submission" date="2017-08" db="EMBL/GenBank/DDBJ databases">
        <title>Infants hospitalized years apart are colonized by the same room-sourced microbial strains.</title>
        <authorList>
            <person name="Brooks B."/>
            <person name="Olm M.R."/>
            <person name="Firek B.A."/>
            <person name="Baker R."/>
            <person name="Thomas B.C."/>
            <person name="Morowitz M.J."/>
            <person name="Banfield J.F."/>
        </authorList>
    </citation>
    <scope>NUCLEOTIDE SEQUENCE [LARGE SCALE GENOMIC DNA]</scope>
    <source>
        <strain evidence="3">S2_003_000_R2_14</strain>
    </source>
</reference>
<dbReference type="AlphaFoldDB" id="A0A2W5TSH6"/>
<organism evidence="3 4">
    <name type="scientific">Archangium gephyra</name>
    <dbReference type="NCBI Taxonomy" id="48"/>
    <lineage>
        <taxon>Bacteria</taxon>
        <taxon>Pseudomonadati</taxon>
        <taxon>Myxococcota</taxon>
        <taxon>Myxococcia</taxon>
        <taxon>Myxococcales</taxon>
        <taxon>Cystobacterineae</taxon>
        <taxon>Archangiaceae</taxon>
        <taxon>Archangium</taxon>
    </lineage>
</organism>
<evidence type="ECO:0000313" key="4">
    <source>
        <dbReference type="Proteomes" id="UP000249061"/>
    </source>
</evidence>
<feature type="transmembrane region" description="Helical" evidence="2">
    <location>
        <begin position="94"/>
        <end position="114"/>
    </location>
</feature>
<evidence type="ECO:0000313" key="3">
    <source>
        <dbReference type="EMBL" id="PZR15466.1"/>
    </source>
</evidence>
<name>A0A2W5TSH6_9BACT</name>
<feature type="region of interest" description="Disordered" evidence="1">
    <location>
        <begin position="20"/>
        <end position="57"/>
    </location>
</feature>
<dbReference type="EMBL" id="QFQP01000005">
    <property type="protein sequence ID" value="PZR15466.1"/>
    <property type="molecule type" value="Genomic_DNA"/>
</dbReference>
<proteinExistence type="predicted"/>
<keyword evidence="2" id="KW-1133">Transmembrane helix</keyword>
<evidence type="ECO:0000256" key="1">
    <source>
        <dbReference type="SAM" id="MobiDB-lite"/>
    </source>
</evidence>
<comment type="caution">
    <text evidence="3">The sequence shown here is derived from an EMBL/GenBank/DDBJ whole genome shotgun (WGS) entry which is preliminary data.</text>
</comment>
<dbReference type="Proteomes" id="UP000249061">
    <property type="component" value="Unassembled WGS sequence"/>
</dbReference>
<protein>
    <submittedName>
        <fullName evidence="3">Uncharacterized protein</fullName>
    </submittedName>
</protein>
<evidence type="ECO:0000256" key="2">
    <source>
        <dbReference type="SAM" id="Phobius"/>
    </source>
</evidence>
<keyword evidence="2" id="KW-0812">Transmembrane</keyword>
<feature type="transmembrane region" description="Helical" evidence="2">
    <location>
        <begin position="64"/>
        <end position="87"/>
    </location>
</feature>
<accession>A0A2W5TSH6</accession>